<dbReference type="EMBL" id="CP031747">
    <property type="protein sequence ID" value="QCP80733.1"/>
    <property type="molecule type" value="Genomic_DNA"/>
</dbReference>
<evidence type="ECO:0000313" key="2">
    <source>
        <dbReference type="EMBL" id="UPL23028.1"/>
    </source>
</evidence>
<reference evidence="1" key="1">
    <citation type="submission" date="2018-08" db="EMBL/GenBank/DDBJ databases">
        <title>Altering N2O emissions by manipulating wheat root bacterial community.</title>
        <authorList>
            <person name="Usyskin-Tonne A."/>
            <person name="Hadar Y."/>
            <person name="Minz D."/>
        </authorList>
    </citation>
    <scope>NUCLEOTIDE SEQUENCE</scope>
    <source>
        <strain evidence="1">AU14</strain>
    </source>
</reference>
<sequence length="160" mass="17660">MNLTEKGTKTAKLSASDRIIYADNHLIHGPDDITAYMKGVCYDAAAYMRYLYNAKISFDQLTSISAQNWLPVFKFAEGRMWDGRNSLPGGKAIGFCRVKGMEFFHAAVAVGGTEIRAINGGLLGAGWLHPVDLRKVLTQKNPDGSFKYDGTDIFVYISNL</sequence>
<gene>
    <name evidence="1" type="ORF">D0C27_02010</name>
    <name evidence="2" type="ORF">MXF72_08110</name>
</gene>
<dbReference type="AlphaFoldDB" id="A0AAE9KPV2"/>
<accession>A0AAE9KPV2</accession>
<evidence type="ECO:0000313" key="1">
    <source>
        <dbReference type="EMBL" id="QCP80733.1"/>
    </source>
</evidence>
<dbReference type="RefSeq" id="WP_022983149.1">
    <property type="nucleotide sequence ID" value="NZ_CP031747.1"/>
</dbReference>
<organism evidence="2 3">
    <name type="scientific">Alcaligenes faecalis</name>
    <dbReference type="NCBI Taxonomy" id="511"/>
    <lineage>
        <taxon>Bacteria</taxon>
        <taxon>Pseudomonadati</taxon>
        <taxon>Pseudomonadota</taxon>
        <taxon>Betaproteobacteria</taxon>
        <taxon>Burkholderiales</taxon>
        <taxon>Alcaligenaceae</taxon>
        <taxon>Alcaligenes</taxon>
    </lineage>
</organism>
<protein>
    <submittedName>
        <fullName evidence="2">Urea amidohydrolase</fullName>
    </submittedName>
</protein>
<proteinExistence type="predicted"/>
<dbReference type="EMBL" id="CP095873">
    <property type="protein sequence ID" value="UPL23028.1"/>
    <property type="molecule type" value="Genomic_DNA"/>
</dbReference>
<name>A0AAE9KPV2_ALCFA</name>
<dbReference type="GeneID" id="96773584"/>
<evidence type="ECO:0000313" key="3">
    <source>
        <dbReference type="Proteomes" id="UP000830925"/>
    </source>
</evidence>
<dbReference type="Proteomes" id="UP000830925">
    <property type="component" value="Chromosome"/>
</dbReference>
<reference evidence="2" key="2">
    <citation type="submission" date="2022-04" db="EMBL/GenBank/DDBJ databases">
        <title>Genomic mining of Alcaligenes faecalis D334 producing ectoin and derivatives.</title>
        <authorList>
            <person name="Doan V.T."/>
            <person name="Quach N.T."/>
            <person name="Vu T.-H.-N."/>
            <person name="Phi Q.-T."/>
        </authorList>
    </citation>
    <scope>NUCLEOTIDE SEQUENCE</scope>
    <source>
        <strain evidence="2">D334</strain>
    </source>
</reference>